<dbReference type="InterPro" id="IPR036097">
    <property type="entry name" value="HisK_dim/P_sf"/>
</dbReference>
<dbReference type="GO" id="GO:0000155">
    <property type="term" value="F:phosphorelay sensor kinase activity"/>
    <property type="evidence" value="ECO:0007669"/>
    <property type="project" value="InterPro"/>
</dbReference>
<dbReference type="PANTHER" id="PTHR42878">
    <property type="entry name" value="TWO-COMPONENT HISTIDINE KINASE"/>
    <property type="match status" value="1"/>
</dbReference>
<dbReference type="GO" id="GO:0000156">
    <property type="term" value="F:phosphorelay response regulator activity"/>
    <property type="evidence" value="ECO:0007669"/>
    <property type="project" value="TreeGrafter"/>
</dbReference>
<feature type="domain" description="Histidine kinase" evidence="6">
    <location>
        <begin position="79"/>
        <end position="293"/>
    </location>
</feature>
<dbReference type="InterPro" id="IPR036890">
    <property type="entry name" value="HATPase_C_sf"/>
</dbReference>
<dbReference type="FunFam" id="3.30.565.10:FF:000006">
    <property type="entry name" value="Sensor histidine kinase WalK"/>
    <property type="match status" value="1"/>
</dbReference>
<dbReference type="InterPro" id="IPR003661">
    <property type="entry name" value="HisK_dim/P_dom"/>
</dbReference>
<evidence type="ECO:0000259" key="6">
    <source>
        <dbReference type="PROSITE" id="PS50109"/>
    </source>
</evidence>
<keyword evidence="8" id="KW-1185">Reference proteome</keyword>
<dbReference type="PANTHER" id="PTHR42878:SF15">
    <property type="entry name" value="BACTERIOPHYTOCHROME"/>
    <property type="match status" value="1"/>
</dbReference>
<evidence type="ECO:0000313" key="7">
    <source>
        <dbReference type="EMBL" id="MCQ6963179.1"/>
    </source>
</evidence>
<dbReference type="Gene3D" id="1.10.287.130">
    <property type="match status" value="1"/>
</dbReference>
<evidence type="ECO:0000256" key="2">
    <source>
        <dbReference type="ARBA" id="ARBA00012438"/>
    </source>
</evidence>
<proteinExistence type="predicted"/>
<evidence type="ECO:0000256" key="5">
    <source>
        <dbReference type="ARBA" id="ARBA00022777"/>
    </source>
</evidence>
<reference evidence="7 8" key="1">
    <citation type="journal article" date="2011" name="Appl. Environ. Microbiol.">
        <title>Methanogenic archaea isolated from Taiwan's Chelungpu fault.</title>
        <authorList>
            <person name="Wu S.Y."/>
            <person name="Lai M.C."/>
        </authorList>
    </citation>
    <scope>NUCLEOTIDE SEQUENCE [LARGE SCALE GENOMIC DNA]</scope>
    <source>
        <strain evidence="7 8">St545Mb</strain>
    </source>
</reference>
<keyword evidence="5" id="KW-0418">Kinase</keyword>
<dbReference type="Pfam" id="PF02518">
    <property type="entry name" value="HATPase_c"/>
    <property type="match status" value="1"/>
</dbReference>
<gene>
    <name evidence="7" type="ORF">PV02_05355</name>
</gene>
<dbReference type="SUPFAM" id="SSF47384">
    <property type="entry name" value="Homodimeric domain of signal transducing histidine kinase"/>
    <property type="match status" value="1"/>
</dbReference>
<dbReference type="EMBL" id="JTEO01000004">
    <property type="protein sequence ID" value="MCQ6963179.1"/>
    <property type="molecule type" value="Genomic_DNA"/>
</dbReference>
<dbReference type="InterPro" id="IPR005467">
    <property type="entry name" value="His_kinase_dom"/>
</dbReference>
<evidence type="ECO:0000256" key="4">
    <source>
        <dbReference type="ARBA" id="ARBA00022679"/>
    </source>
</evidence>
<dbReference type="SUPFAM" id="SSF55781">
    <property type="entry name" value="GAF domain-like"/>
    <property type="match status" value="1"/>
</dbReference>
<dbReference type="Pfam" id="PF00512">
    <property type="entry name" value="HisKA"/>
    <property type="match status" value="1"/>
</dbReference>
<dbReference type="SMART" id="SM00387">
    <property type="entry name" value="HATPase_c"/>
    <property type="match status" value="1"/>
</dbReference>
<dbReference type="PROSITE" id="PS50109">
    <property type="entry name" value="HIS_KIN"/>
    <property type="match status" value="1"/>
</dbReference>
<comment type="caution">
    <text evidence="7">The sequence shown here is derived from an EMBL/GenBank/DDBJ whole genome shotgun (WGS) entry which is preliminary data.</text>
</comment>
<dbReference type="InterPro" id="IPR050351">
    <property type="entry name" value="BphY/WalK/GraS-like"/>
</dbReference>
<dbReference type="GO" id="GO:0007234">
    <property type="term" value="P:osmosensory signaling via phosphorelay pathway"/>
    <property type="evidence" value="ECO:0007669"/>
    <property type="project" value="TreeGrafter"/>
</dbReference>
<dbReference type="GO" id="GO:0030295">
    <property type="term" value="F:protein kinase activator activity"/>
    <property type="evidence" value="ECO:0007669"/>
    <property type="project" value="TreeGrafter"/>
</dbReference>
<dbReference type="CDD" id="cd00082">
    <property type="entry name" value="HisKA"/>
    <property type="match status" value="1"/>
</dbReference>
<protein>
    <recommendedName>
        <fullName evidence="2">histidine kinase</fullName>
        <ecNumber evidence="2">2.7.13.3</ecNumber>
    </recommendedName>
</protein>
<dbReference type="InterPro" id="IPR029016">
    <property type="entry name" value="GAF-like_dom_sf"/>
</dbReference>
<organism evidence="7 8">
    <name type="scientific">Methanolobus chelungpuianus</name>
    <dbReference type="NCBI Taxonomy" id="502115"/>
    <lineage>
        <taxon>Archaea</taxon>
        <taxon>Methanobacteriati</taxon>
        <taxon>Methanobacteriota</taxon>
        <taxon>Stenosarchaea group</taxon>
        <taxon>Methanomicrobia</taxon>
        <taxon>Methanosarcinales</taxon>
        <taxon>Methanosarcinaceae</taxon>
        <taxon>Methanolobus</taxon>
    </lineage>
</organism>
<evidence type="ECO:0000313" key="8">
    <source>
        <dbReference type="Proteomes" id="UP001206983"/>
    </source>
</evidence>
<dbReference type="Proteomes" id="UP001206983">
    <property type="component" value="Unassembled WGS sequence"/>
</dbReference>
<comment type="catalytic activity">
    <reaction evidence="1">
        <text>ATP + protein L-histidine = ADP + protein N-phospho-L-histidine.</text>
        <dbReference type="EC" id="2.7.13.3"/>
    </reaction>
</comment>
<keyword evidence="4" id="KW-0808">Transferase</keyword>
<dbReference type="FunFam" id="1.10.287.130:FF:000070">
    <property type="entry name" value="Histidine kinase sensor protein"/>
    <property type="match status" value="1"/>
</dbReference>
<dbReference type="PRINTS" id="PR00344">
    <property type="entry name" value="BCTRLSENSOR"/>
</dbReference>
<evidence type="ECO:0000256" key="3">
    <source>
        <dbReference type="ARBA" id="ARBA00022553"/>
    </source>
</evidence>
<dbReference type="InterPro" id="IPR004358">
    <property type="entry name" value="Sig_transdc_His_kin-like_C"/>
</dbReference>
<evidence type="ECO:0000256" key="1">
    <source>
        <dbReference type="ARBA" id="ARBA00000085"/>
    </source>
</evidence>
<sequence>MLEGELIGALGLLSSESGFFKDEHLEIVQEVANQLVIAIQQARLNEQIRRHSCDLEERVKQRTAQLEAANKELEAFAYSVSHDLRSPLRAIDGFSRIIVEDYADRLDEEGNRLLNVVRDNAQKMDKLITDLLSLSRVSRNEMNLTNIDMSGMAGSVYRELASPEVKDRFNIDIGPMPEGYADPVLMKQVWSNLISNAMKYTLPRDEPFISMGGYREDGKNVYYVKDTGVGFDPKYEHKLFGLFQRLHTEKEFEGTGVGLAILQRIVHRHGGSVWAKGAVNEGATFYFSLPVREVSDNDGK</sequence>
<dbReference type="SMART" id="SM00388">
    <property type="entry name" value="HisKA"/>
    <property type="match status" value="1"/>
</dbReference>
<dbReference type="SUPFAM" id="SSF55874">
    <property type="entry name" value="ATPase domain of HSP90 chaperone/DNA topoisomerase II/histidine kinase"/>
    <property type="match status" value="1"/>
</dbReference>
<accession>A0AAE3HBP1</accession>
<name>A0AAE3HBP1_9EURY</name>
<dbReference type="AlphaFoldDB" id="A0AAE3HBP1"/>
<dbReference type="EC" id="2.7.13.3" evidence="2"/>
<dbReference type="Gene3D" id="3.30.450.40">
    <property type="match status" value="1"/>
</dbReference>
<keyword evidence="3" id="KW-0597">Phosphoprotein</keyword>
<dbReference type="InterPro" id="IPR003594">
    <property type="entry name" value="HATPase_dom"/>
</dbReference>
<dbReference type="Gene3D" id="3.30.565.10">
    <property type="entry name" value="Histidine kinase-like ATPase, C-terminal domain"/>
    <property type="match status" value="1"/>
</dbReference>